<evidence type="ECO:0000256" key="1">
    <source>
        <dbReference type="SAM" id="SignalP"/>
    </source>
</evidence>
<keyword evidence="3" id="KW-1185">Reference proteome</keyword>
<dbReference type="RefSeq" id="XP_018387265.1">
    <property type="nucleotide sequence ID" value="XM_018524889.1"/>
</dbReference>
<dbReference type="VEuPathDB" id="FungiDB:CC77DRAFT_1019717"/>
<dbReference type="EMBL" id="KV441476">
    <property type="protein sequence ID" value="OAG21844.1"/>
    <property type="molecule type" value="Genomic_DNA"/>
</dbReference>
<dbReference type="Proteomes" id="UP000077248">
    <property type="component" value="Unassembled WGS sequence"/>
</dbReference>
<feature type="signal peptide" evidence="1">
    <location>
        <begin position="1"/>
        <end position="36"/>
    </location>
</feature>
<dbReference type="KEGG" id="aalt:CC77DRAFT_1019717"/>
<feature type="chain" id="PRO_5008059646" evidence="1">
    <location>
        <begin position="37"/>
        <end position="214"/>
    </location>
</feature>
<gene>
    <name evidence="2" type="ORF">CC77DRAFT_1019717</name>
</gene>
<evidence type="ECO:0000313" key="2">
    <source>
        <dbReference type="EMBL" id="OAG21844.1"/>
    </source>
</evidence>
<protein>
    <submittedName>
        <fullName evidence="2">Uncharacterized protein</fullName>
    </submittedName>
</protein>
<evidence type="ECO:0000313" key="3">
    <source>
        <dbReference type="Proteomes" id="UP000077248"/>
    </source>
</evidence>
<keyword evidence="1" id="KW-0732">Signal</keyword>
<organism evidence="2 3">
    <name type="scientific">Alternaria alternata</name>
    <name type="common">Alternaria rot fungus</name>
    <name type="synonym">Torula alternata</name>
    <dbReference type="NCBI Taxonomy" id="5599"/>
    <lineage>
        <taxon>Eukaryota</taxon>
        <taxon>Fungi</taxon>
        <taxon>Dikarya</taxon>
        <taxon>Ascomycota</taxon>
        <taxon>Pezizomycotina</taxon>
        <taxon>Dothideomycetes</taxon>
        <taxon>Pleosporomycetidae</taxon>
        <taxon>Pleosporales</taxon>
        <taxon>Pleosporineae</taxon>
        <taxon>Pleosporaceae</taxon>
        <taxon>Alternaria</taxon>
        <taxon>Alternaria sect. Alternaria</taxon>
        <taxon>Alternaria alternata complex</taxon>
    </lineage>
</organism>
<sequence>MVIGSNTHVHLELLAAKAIILAKSLLLIARASEATASPPISHTSFRWKMFHQASRKAATSKQRLPDPAQREKITKRNAIESLLLRLPSEIRKGIYAYGLGNTRYRFRPNIRPGRFPVVVKPDQTEYRYPNLPLVCGQLYHETRLLPYKLGTFSFDQWHGYSRDDPLFSFDIRKFLLKRSKSEVKALQTLTFKDLKTTGNRMHWAKQLGFKQFLS</sequence>
<dbReference type="PANTHER" id="PTHR38790:SF4">
    <property type="entry name" value="2EXR DOMAIN-CONTAINING PROTEIN"/>
    <property type="match status" value="1"/>
</dbReference>
<dbReference type="GeneID" id="29110483"/>
<reference evidence="2 3" key="1">
    <citation type="submission" date="2016-05" db="EMBL/GenBank/DDBJ databases">
        <title>Comparative analysis of secretome profiles of manganese(II)-oxidizing ascomycete fungi.</title>
        <authorList>
            <consortium name="DOE Joint Genome Institute"/>
            <person name="Zeiner C.A."/>
            <person name="Purvine S.O."/>
            <person name="Zink E.M."/>
            <person name="Wu S."/>
            <person name="Pasa-Tolic L."/>
            <person name="Chaput D.L."/>
            <person name="Haridas S."/>
            <person name="Grigoriev I.V."/>
            <person name="Santelli C.M."/>
            <person name="Hansel C.M."/>
        </authorList>
    </citation>
    <scope>NUCLEOTIDE SEQUENCE [LARGE SCALE GENOMIC DNA]</scope>
    <source>
        <strain evidence="2 3">SRC1lrK2f</strain>
    </source>
</reference>
<accession>A0A177DPJ1</accession>
<dbReference type="PANTHER" id="PTHR38790">
    <property type="entry name" value="2EXR DOMAIN-CONTAINING PROTEIN-RELATED"/>
    <property type="match status" value="1"/>
</dbReference>
<dbReference type="AlphaFoldDB" id="A0A177DPJ1"/>
<name>A0A177DPJ1_ALTAL</name>
<proteinExistence type="predicted"/>